<dbReference type="InterPro" id="IPR011542">
    <property type="entry name" value="SUF_FeS_clus_asmbl_SufD"/>
</dbReference>
<evidence type="ECO:0000313" key="5">
    <source>
        <dbReference type="Proteomes" id="UP000198432"/>
    </source>
</evidence>
<feature type="domain" description="SUF system FeS cluster assembly SufBD N-terminal" evidence="3">
    <location>
        <begin position="13"/>
        <end position="175"/>
    </location>
</feature>
<dbReference type="InterPro" id="IPR037284">
    <property type="entry name" value="SUF_FeS_clus_asmbl_SufBD_sf"/>
</dbReference>
<protein>
    <submittedName>
        <fullName evidence="4">Iron-regulated ABC transporter permease protein SufD</fullName>
    </submittedName>
</protein>
<reference evidence="5" key="1">
    <citation type="submission" date="2017-06" db="EMBL/GenBank/DDBJ databases">
        <authorList>
            <person name="Varghese N."/>
            <person name="Submissions S."/>
        </authorList>
    </citation>
    <scope>NUCLEOTIDE SEQUENCE [LARGE SCALE GENOMIC DNA]</scope>
    <source>
        <strain evidence="5">NKM1</strain>
    </source>
</reference>
<dbReference type="InterPro" id="IPR055346">
    <property type="entry name" value="Fe-S_cluster_assembly_SufBD"/>
</dbReference>
<proteinExistence type="inferred from homology"/>
<dbReference type="PANTHER" id="PTHR43575:SF1">
    <property type="entry name" value="PROTEIN ABCI7, CHLOROPLASTIC"/>
    <property type="match status" value="1"/>
</dbReference>
<comment type="similarity">
    <text evidence="1">Belongs to the iron-sulfur cluster assembly SufBD family.</text>
</comment>
<evidence type="ECO:0000259" key="3">
    <source>
        <dbReference type="Pfam" id="PF19295"/>
    </source>
</evidence>
<evidence type="ECO:0000259" key="2">
    <source>
        <dbReference type="Pfam" id="PF01458"/>
    </source>
</evidence>
<keyword evidence="5" id="KW-1185">Reference proteome</keyword>
<accession>A0A239D617</accession>
<dbReference type="NCBIfam" id="TIGR01981">
    <property type="entry name" value="sufD"/>
    <property type="match status" value="1"/>
</dbReference>
<dbReference type="Proteomes" id="UP000198432">
    <property type="component" value="Unassembled WGS sequence"/>
</dbReference>
<gene>
    <name evidence="4" type="ORF">SAMN06296052_10442</name>
</gene>
<dbReference type="OrthoDB" id="9768262at2"/>
<dbReference type="EMBL" id="FZOQ01000004">
    <property type="protein sequence ID" value="SNS27023.1"/>
    <property type="molecule type" value="Genomic_DNA"/>
</dbReference>
<dbReference type="Pfam" id="PF19295">
    <property type="entry name" value="SufBD_N"/>
    <property type="match status" value="1"/>
</dbReference>
<evidence type="ECO:0000313" key="4">
    <source>
        <dbReference type="EMBL" id="SNS27023.1"/>
    </source>
</evidence>
<evidence type="ECO:0000256" key="1">
    <source>
        <dbReference type="ARBA" id="ARBA00043967"/>
    </source>
</evidence>
<name>A0A239D617_9BACT</name>
<dbReference type="InterPro" id="IPR000825">
    <property type="entry name" value="SUF_FeS_clus_asmbl_SufBD_core"/>
</dbReference>
<dbReference type="GO" id="GO:0016226">
    <property type="term" value="P:iron-sulfur cluster assembly"/>
    <property type="evidence" value="ECO:0007669"/>
    <property type="project" value="InterPro"/>
</dbReference>
<dbReference type="Pfam" id="PF01458">
    <property type="entry name" value="SUFBD_core"/>
    <property type="match status" value="1"/>
</dbReference>
<dbReference type="RefSeq" id="WP_089318236.1">
    <property type="nucleotide sequence ID" value="NZ_FZOQ01000004.1"/>
</dbReference>
<organism evidence="4 5">
    <name type="scientific">Pontibacter ummariensis</name>
    <dbReference type="NCBI Taxonomy" id="1610492"/>
    <lineage>
        <taxon>Bacteria</taxon>
        <taxon>Pseudomonadati</taxon>
        <taxon>Bacteroidota</taxon>
        <taxon>Cytophagia</taxon>
        <taxon>Cytophagales</taxon>
        <taxon>Hymenobacteraceae</taxon>
        <taxon>Pontibacter</taxon>
    </lineage>
</organism>
<dbReference type="AlphaFoldDB" id="A0A239D617"/>
<feature type="domain" description="SUF system FeS cluster assembly SufBD core" evidence="2">
    <location>
        <begin position="182"/>
        <end position="413"/>
    </location>
</feature>
<dbReference type="SUPFAM" id="SSF101960">
    <property type="entry name" value="Stabilizer of iron transporter SufD"/>
    <property type="match status" value="1"/>
</dbReference>
<sequence>MANQVSIPLYQKLLDGFDGKFAIEQKAEPDALRQARQKALENFRKSGFPTTRVEDWKYTNVIPFLKEDYALQDKAKAGAALAHAVEAATIEDLDSYRIVLLNGQLQETATDEKLPDSISIRPMAEAKQEATFLNYFGKGTDVEKHHFAALNTAMFTDGLLIEVKANASIDKPLHIIHAFSSENNLFVQPRHLIVLHRSAALSIVESVVTDSSAAKIFVNSLTEVVVEENANLNHYTLQTAKKGLRQLQHTEVNQKRDSVYSNYTFSLPEAELLRNNLHVNLDDEHTESHLYGLYLGADQQLLDNHTFMNHQKAHCESNEVYKGVLLDKAVGVFNGKVFVQVDAQKTNAFQQNNNLLLSPTATINSKPQLEIFADDVKCSHGSTIGQLSQEAMFYLQSRGIGEDSARAMLVSAFAFDVTEKIKIPELEAHINNLITHHIPANQELIKA</sequence>
<dbReference type="PANTHER" id="PTHR43575">
    <property type="entry name" value="PROTEIN ABCI7, CHLOROPLASTIC"/>
    <property type="match status" value="1"/>
</dbReference>
<dbReference type="InterPro" id="IPR045595">
    <property type="entry name" value="SufBD_N"/>
</dbReference>